<keyword evidence="8 9" id="KW-0472">Membrane</keyword>
<evidence type="ECO:0000313" key="10">
    <source>
        <dbReference type="EMBL" id="OCB84847.1"/>
    </source>
</evidence>
<dbReference type="OrthoDB" id="9986677at2759"/>
<dbReference type="InterPro" id="IPR004813">
    <property type="entry name" value="OPT"/>
</dbReference>
<comment type="similarity">
    <text evidence="2">Belongs to the oligopeptide OPT transporter family.</text>
</comment>
<feature type="transmembrane region" description="Helical" evidence="9">
    <location>
        <begin position="183"/>
        <end position="200"/>
    </location>
</feature>
<dbReference type="Pfam" id="PF03169">
    <property type="entry name" value="OPT"/>
    <property type="match status" value="1"/>
</dbReference>
<keyword evidence="3" id="KW-0813">Transport</keyword>
<keyword evidence="4 9" id="KW-0812">Transmembrane</keyword>
<organism evidence="10 11">
    <name type="scientific">Sanghuangporus baumii</name>
    <name type="common">Phellinus baumii</name>
    <dbReference type="NCBI Taxonomy" id="108892"/>
    <lineage>
        <taxon>Eukaryota</taxon>
        <taxon>Fungi</taxon>
        <taxon>Dikarya</taxon>
        <taxon>Basidiomycota</taxon>
        <taxon>Agaricomycotina</taxon>
        <taxon>Agaricomycetes</taxon>
        <taxon>Hymenochaetales</taxon>
        <taxon>Hymenochaetaceae</taxon>
        <taxon>Sanghuangporus</taxon>
    </lineage>
</organism>
<keyword evidence="7 9" id="KW-1133">Transmembrane helix</keyword>
<dbReference type="NCBIfam" id="TIGR00728">
    <property type="entry name" value="OPT_sfam"/>
    <property type="match status" value="1"/>
</dbReference>
<evidence type="ECO:0000256" key="6">
    <source>
        <dbReference type="ARBA" id="ARBA00022927"/>
    </source>
</evidence>
<comment type="subcellular location">
    <subcellularLocation>
        <location evidence="1">Membrane</location>
        <topology evidence="1">Multi-pass membrane protein</topology>
    </subcellularLocation>
</comment>
<feature type="transmembrane region" description="Helical" evidence="9">
    <location>
        <begin position="244"/>
        <end position="264"/>
    </location>
</feature>
<dbReference type="GO" id="GO:0015031">
    <property type="term" value="P:protein transport"/>
    <property type="evidence" value="ECO:0007669"/>
    <property type="project" value="UniProtKB-KW"/>
</dbReference>
<evidence type="ECO:0000256" key="2">
    <source>
        <dbReference type="ARBA" id="ARBA00008807"/>
    </source>
</evidence>
<dbReference type="Proteomes" id="UP000757232">
    <property type="component" value="Unassembled WGS sequence"/>
</dbReference>
<proteinExistence type="inferred from homology"/>
<evidence type="ECO:0000256" key="9">
    <source>
        <dbReference type="SAM" id="Phobius"/>
    </source>
</evidence>
<dbReference type="GO" id="GO:0016020">
    <property type="term" value="C:membrane"/>
    <property type="evidence" value="ECO:0007669"/>
    <property type="project" value="UniProtKB-SubCell"/>
</dbReference>
<dbReference type="AlphaFoldDB" id="A0A9Q5HS71"/>
<evidence type="ECO:0000256" key="5">
    <source>
        <dbReference type="ARBA" id="ARBA00022856"/>
    </source>
</evidence>
<feature type="transmembrane region" description="Helical" evidence="9">
    <location>
        <begin position="535"/>
        <end position="555"/>
    </location>
</feature>
<keyword evidence="11" id="KW-1185">Reference proteome</keyword>
<feature type="transmembrane region" description="Helical" evidence="9">
    <location>
        <begin position="383"/>
        <end position="402"/>
    </location>
</feature>
<protein>
    <submittedName>
        <fullName evidence="10">OPT oligopeptide transporter</fullName>
    </submittedName>
</protein>
<keyword evidence="6" id="KW-0653">Protein transport</keyword>
<evidence type="ECO:0000256" key="3">
    <source>
        <dbReference type="ARBA" id="ARBA00022448"/>
    </source>
</evidence>
<feature type="transmembrane region" description="Helical" evidence="9">
    <location>
        <begin position="349"/>
        <end position="371"/>
    </location>
</feature>
<feature type="transmembrane region" description="Helical" evidence="9">
    <location>
        <begin position="212"/>
        <end position="232"/>
    </location>
</feature>
<dbReference type="InterPro" id="IPR004648">
    <property type="entry name" value="Oligpept_transpt"/>
</dbReference>
<feature type="transmembrane region" description="Helical" evidence="9">
    <location>
        <begin position="143"/>
        <end position="163"/>
    </location>
</feature>
<evidence type="ECO:0000256" key="1">
    <source>
        <dbReference type="ARBA" id="ARBA00004141"/>
    </source>
</evidence>
<reference evidence="10" key="1">
    <citation type="submission" date="2016-06" db="EMBL/GenBank/DDBJ databases">
        <title>Draft Genome sequence of the fungus Inonotus baumii.</title>
        <authorList>
            <person name="Zhu H."/>
            <person name="Lin W."/>
        </authorList>
    </citation>
    <scope>NUCLEOTIDE SEQUENCE</scope>
    <source>
        <strain evidence="10">821</strain>
    </source>
</reference>
<accession>A0A9Q5HS71</accession>
<evidence type="ECO:0000256" key="8">
    <source>
        <dbReference type="ARBA" id="ARBA00023136"/>
    </source>
</evidence>
<evidence type="ECO:0000256" key="7">
    <source>
        <dbReference type="ARBA" id="ARBA00022989"/>
    </source>
</evidence>
<dbReference type="EMBL" id="LNZH02000213">
    <property type="protein sequence ID" value="OCB84847.1"/>
    <property type="molecule type" value="Genomic_DNA"/>
</dbReference>
<comment type="caution">
    <text evidence="10">The sequence shown here is derived from an EMBL/GenBank/DDBJ whole genome shotgun (WGS) entry which is preliminary data.</text>
</comment>
<feature type="transmembrane region" description="Helical" evidence="9">
    <location>
        <begin position="685"/>
        <end position="707"/>
    </location>
</feature>
<sequence>MSDPYTARYNVELGEAGSSDLSLRDRRFSSDRSFEKRWSQAYQSDDDLEQDIAQSRFPFDEPGHEPQTFIYDAKEDMEKGLPPYDLSGLETDLEETVDQDFDDPNLEWGPQNISFEDDSPYPEVRSAVANTDDPEMPVNTLRAWLLGIFFAIIIPGVNQFFYFRYPAVTVTGLVPQLLSFPLGRLWAAVAPNVTVLGVPINPGPFTVKEHVVVTIMGGVGAVSAYATDIVAVQRVFYNQDYSFLYQWLIVMSTQLIGFAMGGIGKRYLVSPPSMIWPSNLVSCALFNTLHSQYYAGVGHRGGISRERFFLYAFIGAFCWNFFPGYLFTALSTFSWMTWIFPRDRTINQLFGYTSGLGMSILTFDWGQIAYIGSPLATPWWAEANIAAGFGIFFWILAPALYFTNTWYFGYMPISSRLSYDNTGQEYDVKRILSSDGTFNEGEYHAYSPLFLSTTFLLSYGLSFAGITATIVHTVLYFRRQIWTYTRRSLNEQEDIHARLMSKYKQVPAWWYLSVFVSMFVFGVIAIELWDTKMPVWALVLALLISFFYVIPIGMIQAITNQQIGLNVITELIVGYALPGRPTCMMLFKTYGYTTMAQALQFSSDNKLGHYMKIPPRILFIAQTVATAVAGTVQLGVQEWLFENIPDICTKHQPDKFTCPNTQVFGTASIVWGVIGPKLQYSAGELYHSLTYFFLIGAVAPIIPWALTKRWPNSICRYVNLPVIFAGTGWIPPATAGNYVPWTLVGFIFQYVIRRRAFSWWTKYNYVLSAALDLGYAISAMFIFFVLQYPRDGTIGANSILRWWGNTVYTHTDDYNSRPHIDLAPESRFGPETW</sequence>
<dbReference type="PANTHER" id="PTHR22601">
    <property type="entry name" value="ISP4 LIKE PROTEIN"/>
    <property type="match status" value="1"/>
</dbReference>
<name>A0A9Q5HS71_SANBA</name>
<feature type="transmembrane region" description="Helical" evidence="9">
    <location>
        <begin position="765"/>
        <end position="786"/>
    </location>
</feature>
<feature type="transmembrane region" description="Helical" evidence="9">
    <location>
        <begin position="508"/>
        <end position="529"/>
    </location>
</feature>
<gene>
    <name evidence="10" type="ORF">A7U60_g8068</name>
</gene>
<dbReference type="GO" id="GO:0035673">
    <property type="term" value="F:oligopeptide transmembrane transporter activity"/>
    <property type="evidence" value="ECO:0007669"/>
    <property type="project" value="InterPro"/>
</dbReference>
<dbReference type="NCBIfam" id="TIGR00727">
    <property type="entry name" value="ISP4_OPT"/>
    <property type="match status" value="1"/>
</dbReference>
<evidence type="ECO:0000256" key="4">
    <source>
        <dbReference type="ARBA" id="ARBA00022692"/>
    </source>
</evidence>
<keyword evidence="5" id="KW-0571">Peptide transport</keyword>
<feature type="transmembrane region" description="Helical" evidence="9">
    <location>
        <begin position="456"/>
        <end position="477"/>
    </location>
</feature>
<feature type="transmembrane region" description="Helical" evidence="9">
    <location>
        <begin position="308"/>
        <end position="329"/>
    </location>
</feature>
<evidence type="ECO:0000313" key="11">
    <source>
        <dbReference type="Proteomes" id="UP000757232"/>
    </source>
</evidence>